<feature type="signal peptide" evidence="13">
    <location>
        <begin position="1"/>
        <end position="35"/>
    </location>
</feature>
<dbReference type="InterPro" id="IPR036942">
    <property type="entry name" value="Beta-barrel_TonB_sf"/>
</dbReference>
<organism evidence="16 17">
    <name type="scientific">Psychrosphaera aquimarina</name>
    <dbReference type="NCBI Taxonomy" id="2044854"/>
    <lineage>
        <taxon>Bacteria</taxon>
        <taxon>Pseudomonadati</taxon>
        <taxon>Pseudomonadota</taxon>
        <taxon>Gammaproteobacteria</taxon>
        <taxon>Alteromonadales</taxon>
        <taxon>Pseudoalteromonadaceae</taxon>
        <taxon>Psychrosphaera</taxon>
    </lineage>
</organism>
<evidence type="ECO:0000256" key="11">
    <source>
        <dbReference type="PROSITE-ProRule" id="PRU01360"/>
    </source>
</evidence>
<feature type="domain" description="TonB-dependent receptor-like beta-barrel" evidence="14">
    <location>
        <begin position="243"/>
        <end position="638"/>
    </location>
</feature>
<evidence type="ECO:0000256" key="4">
    <source>
        <dbReference type="ARBA" id="ARBA00022452"/>
    </source>
</evidence>
<dbReference type="InterPro" id="IPR010916">
    <property type="entry name" value="TonB_box_CS"/>
</dbReference>
<keyword evidence="17" id="KW-1185">Reference proteome</keyword>
<proteinExistence type="inferred from homology"/>
<evidence type="ECO:0000256" key="5">
    <source>
        <dbReference type="ARBA" id="ARBA00022692"/>
    </source>
</evidence>
<dbReference type="InterPro" id="IPR039426">
    <property type="entry name" value="TonB-dep_rcpt-like"/>
</dbReference>
<feature type="domain" description="TonB-dependent receptor plug" evidence="15">
    <location>
        <begin position="53"/>
        <end position="156"/>
    </location>
</feature>
<keyword evidence="6 13" id="KW-0732">Signal</keyword>
<keyword evidence="4 11" id="KW-1134">Transmembrane beta strand</keyword>
<feature type="short sequence motif" description="TonB box" evidence="12">
    <location>
        <begin position="40"/>
        <end position="46"/>
    </location>
</feature>
<dbReference type="InterPro" id="IPR037066">
    <property type="entry name" value="Plug_dom_sf"/>
</dbReference>
<dbReference type="Gene3D" id="2.170.130.10">
    <property type="entry name" value="TonB-dependent receptor, plug domain"/>
    <property type="match status" value="1"/>
</dbReference>
<keyword evidence="9 16" id="KW-0675">Receptor</keyword>
<dbReference type="PROSITE" id="PS52016">
    <property type="entry name" value="TONB_DEPENDENT_REC_3"/>
    <property type="match status" value="1"/>
</dbReference>
<evidence type="ECO:0000256" key="12">
    <source>
        <dbReference type="PROSITE-ProRule" id="PRU10143"/>
    </source>
</evidence>
<keyword evidence="10 11" id="KW-0998">Cell outer membrane</keyword>
<sequence>MFANKNHYHLNNMSRFNLYLLLTLLSPALTQSVFAKEIETLVVSGTRTPKLLSNSPVSVDVIEGETIQLLSQGTLANVLDFIPGVVITRSAKDGYNVQMQGFYSKHVLILIDSLPVVSPTGSSVDLDQISASDIAQIEIIKGAASVMYGSSALGGVINIITNKDSSAATSLSYQISQYIDREYEGSAPFSNTLKFNTGAYVFGWDHKVNVQLIQDTGFDYDLNTVAVDAAELDKTFLNYSTSKTLSQLIAQFKYQYFDEYKKRDVSVLPGQSDIVFYSSDVHQHQFDFSLNNPESGKNWRTNTRYISHQETSGQTGSLRETTITLAEIDGQKVWQHGSINPKSTGESGSETVAGWLLHQDQLDQYKPADGSVEINDESRSSIEAYVQHNFIYKNAQYLAGFRAQQDSDFGTHTAFRISSMLNLGKSGTPIKWRVGLGQAYRVPDLKERFYVFDHSNLGYMVLGNENLMPETATSLNTSLSVRTSLFDHFADVSLEIAGHYSETEDLINTVHNAQLSAETGLDISEYSNVEQTKIYGFDVSSEVTFEQWSWQVNYAYNDSKDDNKQRLQGRPRHQAKVSVNYQFDQPSINAILYAVYQADEVIPSSYDGAVVTDYTIVKFSLSHALTEQLSLRFSVNNLFDEHKDLAAQKINHFDPRPISSRELVFGVNYQF</sequence>
<comment type="similarity">
    <text evidence="2">Belongs to the TonB-dependent receptor family. Hemoglobin/haptoglobin binding protein subfamily.</text>
</comment>
<dbReference type="Pfam" id="PF07715">
    <property type="entry name" value="Plug"/>
    <property type="match status" value="1"/>
</dbReference>
<dbReference type="Gene3D" id="2.40.170.20">
    <property type="entry name" value="TonB-dependent receptor, beta-barrel domain"/>
    <property type="match status" value="1"/>
</dbReference>
<dbReference type="RefSeq" id="WP_315947091.1">
    <property type="nucleotide sequence ID" value="NZ_JAWCUA010000007.1"/>
</dbReference>
<keyword evidence="3 11" id="KW-0813">Transport</keyword>
<accession>A0ABU3R1C5</accession>
<dbReference type="PROSITE" id="PS00430">
    <property type="entry name" value="TONB_DEPENDENT_REC_1"/>
    <property type="match status" value="1"/>
</dbReference>
<evidence type="ECO:0000313" key="17">
    <source>
        <dbReference type="Proteomes" id="UP001257914"/>
    </source>
</evidence>
<comment type="caution">
    <text evidence="16">The sequence shown here is derived from an EMBL/GenBank/DDBJ whole genome shotgun (WGS) entry which is preliminary data.</text>
</comment>
<evidence type="ECO:0000256" key="8">
    <source>
        <dbReference type="ARBA" id="ARBA00023136"/>
    </source>
</evidence>
<reference evidence="16 17" key="1">
    <citation type="submission" date="2023-10" db="EMBL/GenBank/DDBJ databases">
        <title>Psychrosphaera aquimaarina strain SW33 isolated from seawater.</title>
        <authorList>
            <person name="Bayburt H."/>
            <person name="Kim J.M."/>
            <person name="Choi B.J."/>
            <person name="Jeon C.O."/>
        </authorList>
    </citation>
    <scope>NUCLEOTIDE SEQUENCE [LARGE SCALE GENOMIC DNA]</scope>
    <source>
        <strain evidence="16 17">KCTC 52743</strain>
    </source>
</reference>
<feature type="chain" id="PRO_5047337145" evidence="13">
    <location>
        <begin position="36"/>
        <end position="671"/>
    </location>
</feature>
<keyword evidence="8 11" id="KW-0472">Membrane</keyword>
<comment type="subcellular location">
    <subcellularLocation>
        <location evidence="1 11">Cell outer membrane</location>
        <topology evidence="1 11">Multi-pass membrane protein</topology>
    </subcellularLocation>
</comment>
<evidence type="ECO:0000259" key="14">
    <source>
        <dbReference type="Pfam" id="PF00593"/>
    </source>
</evidence>
<evidence type="ECO:0000256" key="13">
    <source>
        <dbReference type="SAM" id="SignalP"/>
    </source>
</evidence>
<evidence type="ECO:0000256" key="10">
    <source>
        <dbReference type="ARBA" id="ARBA00023237"/>
    </source>
</evidence>
<evidence type="ECO:0000313" key="16">
    <source>
        <dbReference type="EMBL" id="MDU0113477.1"/>
    </source>
</evidence>
<dbReference type="InterPro" id="IPR012910">
    <property type="entry name" value="Plug_dom"/>
</dbReference>
<keyword evidence="7 12" id="KW-0798">TonB box</keyword>
<dbReference type="EMBL" id="JAWCUA010000007">
    <property type="protein sequence ID" value="MDU0113477.1"/>
    <property type="molecule type" value="Genomic_DNA"/>
</dbReference>
<dbReference type="SUPFAM" id="SSF56935">
    <property type="entry name" value="Porins"/>
    <property type="match status" value="1"/>
</dbReference>
<evidence type="ECO:0000256" key="9">
    <source>
        <dbReference type="ARBA" id="ARBA00023170"/>
    </source>
</evidence>
<evidence type="ECO:0000256" key="2">
    <source>
        <dbReference type="ARBA" id="ARBA00008143"/>
    </source>
</evidence>
<evidence type="ECO:0000256" key="3">
    <source>
        <dbReference type="ARBA" id="ARBA00022448"/>
    </source>
</evidence>
<evidence type="ECO:0000256" key="1">
    <source>
        <dbReference type="ARBA" id="ARBA00004571"/>
    </source>
</evidence>
<evidence type="ECO:0000256" key="6">
    <source>
        <dbReference type="ARBA" id="ARBA00022729"/>
    </source>
</evidence>
<protein>
    <submittedName>
        <fullName evidence="16">TonB-dependent receptor</fullName>
    </submittedName>
</protein>
<dbReference type="InterPro" id="IPR000531">
    <property type="entry name" value="Beta-barrel_TonB"/>
</dbReference>
<dbReference type="Pfam" id="PF00593">
    <property type="entry name" value="TonB_dep_Rec_b-barrel"/>
    <property type="match status" value="1"/>
</dbReference>
<dbReference type="PANTHER" id="PTHR30069:SF29">
    <property type="entry name" value="HEMOGLOBIN AND HEMOGLOBIN-HAPTOGLOBIN-BINDING PROTEIN 1-RELATED"/>
    <property type="match status" value="1"/>
</dbReference>
<keyword evidence="5 11" id="KW-0812">Transmembrane</keyword>
<dbReference type="Proteomes" id="UP001257914">
    <property type="component" value="Unassembled WGS sequence"/>
</dbReference>
<gene>
    <name evidence="16" type="ORF">RT723_10800</name>
</gene>
<dbReference type="PANTHER" id="PTHR30069">
    <property type="entry name" value="TONB-DEPENDENT OUTER MEMBRANE RECEPTOR"/>
    <property type="match status" value="1"/>
</dbReference>
<evidence type="ECO:0000256" key="7">
    <source>
        <dbReference type="ARBA" id="ARBA00023077"/>
    </source>
</evidence>
<evidence type="ECO:0000259" key="15">
    <source>
        <dbReference type="Pfam" id="PF07715"/>
    </source>
</evidence>
<name>A0ABU3R1C5_9GAMM</name>